<proteinExistence type="predicted"/>
<accession>U2ZM43</accession>
<dbReference type="AlphaFoldDB" id="U2ZM43"/>
<gene>
    <name evidence="1" type="ORF">VPR01S_19_00880</name>
</gene>
<sequence length="212" mass="23766">MSLSLQQAYDLMLNDLATFMNRVPVIVYGAGSKVNEVDYYLSLQGTQARGWNQGVATVENRVRFTPTSQSGAKGPIKCIHIPVTEVEKLKPEHIVRVSHYDDAKFLCTTRLSGCTFAIRQGQGNSIEFVHLRPTTDFPAKDLQRAAQNEFQTSFGRGDQNSNTTYDDTTAANIIGVRKNGLWHIYVQHSDAQFNVIRSECIYRQPSGVQYVT</sequence>
<comment type="caution">
    <text evidence="1">The sequence shown here is derived from an EMBL/GenBank/DDBJ whole genome shotgun (WGS) entry which is preliminary data.</text>
</comment>
<dbReference type="Proteomes" id="UP000016570">
    <property type="component" value="Unassembled WGS sequence"/>
</dbReference>
<reference evidence="1 2" key="1">
    <citation type="submission" date="2013-09" db="EMBL/GenBank/DDBJ databases">
        <title>Whole genome shotgun sequence of Vibrio proteolyticus NBRC 13287.</title>
        <authorList>
            <person name="Isaki S."/>
            <person name="Hosoyama A."/>
            <person name="Numata M."/>
            <person name="Hashimoto M."/>
            <person name="Hosoyama Y."/>
            <person name="Tsuchikane K."/>
            <person name="Noguchi M."/>
            <person name="Hirakata S."/>
            <person name="Ichikawa N."/>
            <person name="Ohji S."/>
            <person name="Yamazoe A."/>
            <person name="Fujita N."/>
        </authorList>
    </citation>
    <scope>NUCLEOTIDE SEQUENCE [LARGE SCALE GENOMIC DNA]</scope>
    <source>
        <strain evidence="1 2">NBRC 13287</strain>
    </source>
</reference>
<dbReference type="RefSeq" id="WP_021706774.1">
    <property type="nucleotide sequence ID" value="NZ_BATJ01000019.1"/>
</dbReference>
<dbReference type="EMBL" id="BATJ01000019">
    <property type="protein sequence ID" value="GAD68806.1"/>
    <property type="molecule type" value="Genomic_DNA"/>
</dbReference>
<evidence type="ECO:0000313" key="1">
    <source>
        <dbReference type="EMBL" id="GAD68806.1"/>
    </source>
</evidence>
<protein>
    <submittedName>
        <fullName evidence="1">Uncharacterized protein</fullName>
    </submittedName>
</protein>
<name>U2ZM43_VIBPR</name>
<dbReference type="eggNOG" id="ENOG5031N1E">
    <property type="taxonomic scope" value="Bacteria"/>
</dbReference>
<evidence type="ECO:0000313" key="2">
    <source>
        <dbReference type="Proteomes" id="UP000016570"/>
    </source>
</evidence>
<keyword evidence="2" id="KW-1185">Reference proteome</keyword>
<organism evidence="1 2">
    <name type="scientific">Vibrio proteolyticus NBRC 13287</name>
    <dbReference type="NCBI Taxonomy" id="1219065"/>
    <lineage>
        <taxon>Bacteria</taxon>
        <taxon>Pseudomonadati</taxon>
        <taxon>Pseudomonadota</taxon>
        <taxon>Gammaproteobacteria</taxon>
        <taxon>Vibrionales</taxon>
        <taxon>Vibrionaceae</taxon>
        <taxon>Vibrio</taxon>
    </lineage>
</organism>